<protein>
    <recommendedName>
        <fullName evidence="4">BED-type domain-containing protein</fullName>
    </recommendedName>
</protein>
<dbReference type="Proteomes" id="UP000001067">
    <property type="component" value="Unassembled WGS sequence"/>
</dbReference>
<organism evidence="3">
    <name type="scientific">Pyrenophora teres f. teres (strain 0-1)</name>
    <name type="common">Barley net blotch fungus</name>
    <name type="synonym">Drechslera teres f. teres</name>
    <dbReference type="NCBI Taxonomy" id="861557"/>
    <lineage>
        <taxon>Eukaryota</taxon>
        <taxon>Fungi</taxon>
        <taxon>Dikarya</taxon>
        <taxon>Ascomycota</taxon>
        <taxon>Pezizomycotina</taxon>
        <taxon>Dothideomycetes</taxon>
        <taxon>Pleosporomycetidae</taxon>
        <taxon>Pleosporales</taxon>
        <taxon>Pleosporineae</taxon>
        <taxon>Pleosporaceae</taxon>
        <taxon>Pyrenophora</taxon>
    </lineage>
</organism>
<keyword evidence="3" id="KW-1185">Reference proteome</keyword>
<dbReference type="EMBL" id="GL533349">
    <property type="protein sequence ID" value="EFQ94367.1"/>
    <property type="molecule type" value="Genomic_DNA"/>
</dbReference>
<evidence type="ECO:0000313" key="2">
    <source>
        <dbReference type="EMBL" id="EFQ94367.1"/>
    </source>
</evidence>
<evidence type="ECO:0000313" key="3">
    <source>
        <dbReference type="Proteomes" id="UP000001067"/>
    </source>
</evidence>
<name>E3RIT2_PYRTT</name>
<dbReference type="AlphaFoldDB" id="E3RIT2"/>
<gene>
    <name evidence="2" type="ORF">PTT_07964</name>
</gene>
<accession>E3RIT2</accession>
<feature type="compositionally biased region" description="Low complexity" evidence="1">
    <location>
        <begin position="13"/>
        <end position="27"/>
    </location>
</feature>
<feature type="region of interest" description="Disordered" evidence="1">
    <location>
        <begin position="1"/>
        <end position="28"/>
    </location>
</feature>
<dbReference type="OrthoDB" id="3695188at2759"/>
<evidence type="ECO:0008006" key="4">
    <source>
        <dbReference type="Google" id="ProtNLM"/>
    </source>
</evidence>
<reference evidence="2 3" key="1">
    <citation type="journal article" date="2010" name="Genome Biol.">
        <title>A first genome assembly of the barley fungal pathogen Pyrenophora teres f. teres.</title>
        <authorList>
            <person name="Ellwood S.R."/>
            <person name="Liu Z."/>
            <person name="Syme R.A."/>
            <person name="Lai Z."/>
            <person name="Hane J.K."/>
            <person name="Keiper F."/>
            <person name="Moffat C.S."/>
            <person name="Oliver R.P."/>
            <person name="Friesen T.L."/>
        </authorList>
    </citation>
    <scope>NUCLEOTIDE SEQUENCE [LARGE SCALE GENOMIC DNA]</scope>
    <source>
        <strain evidence="2 3">0-1</strain>
    </source>
</reference>
<dbReference type="KEGG" id="pte:PTT_07964"/>
<proteinExistence type="predicted"/>
<evidence type="ECO:0000256" key="1">
    <source>
        <dbReference type="SAM" id="MobiDB-lite"/>
    </source>
</evidence>
<dbReference type="HOGENOM" id="CLU_1563678_0_0_1"/>
<sequence>MSQRDMMTRFVRAAPSTPSTPSASGARSVHHAAAARRLFVPPESLAPSPQATPTPSEVAENSDNFVVNFSRIYYNGKRLKAHRLGYGVTHKSQLTNRGERTFWLCKRCYLNYPEDALKAIDGYKHVYKHIAKKHRININTGLLPEADKLVYSSPFAAAKVTGSNRLLSHTP</sequence>